<name>A0A679J923_VARPD</name>
<dbReference type="GO" id="GO:0005886">
    <property type="term" value="C:plasma membrane"/>
    <property type="evidence" value="ECO:0007669"/>
    <property type="project" value="UniProtKB-SubCell"/>
</dbReference>
<dbReference type="InterPro" id="IPR035906">
    <property type="entry name" value="MetI-like_sf"/>
</dbReference>
<dbReference type="PROSITE" id="PS50928">
    <property type="entry name" value="ABC_TM1"/>
    <property type="match status" value="1"/>
</dbReference>
<feature type="transmembrane region" description="Helical" evidence="7">
    <location>
        <begin position="113"/>
        <end position="136"/>
    </location>
</feature>
<dbReference type="Pfam" id="PF00528">
    <property type="entry name" value="BPD_transp_1"/>
    <property type="match status" value="1"/>
</dbReference>
<feature type="transmembrane region" description="Helical" evidence="7">
    <location>
        <begin position="189"/>
        <end position="214"/>
    </location>
</feature>
<dbReference type="EMBL" id="LR743508">
    <property type="protein sequence ID" value="CAA2109215.1"/>
    <property type="molecule type" value="Genomic_DNA"/>
</dbReference>
<comment type="subcellular location">
    <subcellularLocation>
        <location evidence="1 7">Cell membrane</location>
        <topology evidence="1 7">Multi-pass membrane protein</topology>
    </subcellularLocation>
</comment>
<feature type="transmembrane region" description="Helical" evidence="7">
    <location>
        <begin position="77"/>
        <end position="101"/>
    </location>
</feature>
<evidence type="ECO:0000313" key="9">
    <source>
        <dbReference type="EMBL" id="CAA2109215.1"/>
    </source>
</evidence>
<evidence type="ECO:0000256" key="4">
    <source>
        <dbReference type="ARBA" id="ARBA00022692"/>
    </source>
</evidence>
<sequence>MTTATSSPRKSSWRKRWPLARWAVPLILVLMLLPFLWLLQMSFKPTPFILEFPPRVFFMPTLEHYVGLWQAGFPESFVNSLVTSIVSTVLALLFGIPAAYALSRWTGRGRFGLGLGILLTRMAPPIAFTIPFFLAYRWLGLLDTRTGLIMIYMTFNLPLVIWMMQPFFDAVPASLEEAALMDGAGFGTVFLEIVMPMATAGIAATAILCFLYAWNDFFFALILTRTDARTAPVAVVNFMNYEGWEWGKIAAGGSLVMAPVLVFSMLVRRYLVSGLTAGAVKG</sequence>
<evidence type="ECO:0000256" key="6">
    <source>
        <dbReference type="ARBA" id="ARBA00023136"/>
    </source>
</evidence>
<dbReference type="InterPro" id="IPR000515">
    <property type="entry name" value="MetI-like"/>
</dbReference>
<dbReference type="CDD" id="cd06261">
    <property type="entry name" value="TM_PBP2"/>
    <property type="match status" value="1"/>
</dbReference>
<feature type="transmembrane region" description="Helical" evidence="7">
    <location>
        <begin position="19"/>
        <end position="39"/>
    </location>
</feature>
<dbReference type="AlphaFoldDB" id="A0A679J923"/>
<evidence type="ECO:0000256" key="1">
    <source>
        <dbReference type="ARBA" id="ARBA00004651"/>
    </source>
</evidence>
<dbReference type="PANTHER" id="PTHR32243">
    <property type="entry name" value="MALTOSE TRANSPORT SYSTEM PERMEASE-RELATED"/>
    <property type="match status" value="1"/>
</dbReference>
<accession>A0A679J923</accession>
<dbReference type="GO" id="GO:0055085">
    <property type="term" value="P:transmembrane transport"/>
    <property type="evidence" value="ECO:0007669"/>
    <property type="project" value="InterPro"/>
</dbReference>
<feature type="transmembrane region" description="Helical" evidence="7">
    <location>
        <begin position="148"/>
        <end position="168"/>
    </location>
</feature>
<dbReference type="RefSeq" id="WP_339093159.1">
    <property type="nucleotide sequence ID" value="NZ_LR743508.1"/>
</dbReference>
<evidence type="ECO:0000256" key="7">
    <source>
        <dbReference type="RuleBase" id="RU363032"/>
    </source>
</evidence>
<reference evidence="9" key="1">
    <citation type="submission" date="2019-12" db="EMBL/GenBank/DDBJ databases">
        <authorList>
            <person name="Cremers G."/>
        </authorList>
    </citation>
    <scope>NUCLEOTIDE SEQUENCE</scope>
    <source>
        <strain evidence="9">Vvax</strain>
    </source>
</reference>
<feature type="transmembrane region" description="Helical" evidence="7">
    <location>
        <begin position="249"/>
        <end position="267"/>
    </location>
</feature>
<keyword evidence="4 7" id="KW-0812">Transmembrane</keyword>
<evidence type="ECO:0000256" key="2">
    <source>
        <dbReference type="ARBA" id="ARBA00022448"/>
    </source>
</evidence>
<proteinExistence type="inferred from homology"/>
<keyword evidence="2 7" id="KW-0813">Transport</keyword>
<comment type="similarity">
    <text evidence="7">Belongs to the binding-protein-dependent transport system permease family.</text>
</comment>
<protein>
    <submittedName>
        <fullName evidence="9">Trehalose transport system permease protein SugB</fullName>
    </submittedName>
</protein>
<keyword evidence="5 7" id="KW-1133">Transmembrane helix</keyword>
<gene>
    <name evidence="9" type="primary">sugB_1</name>
    <name evidence="9" type="ORF">VVAX_05486</name>
</gene>
<keyword evidence="6 7" id="KW-0472">Membrane</keyword>
<evidence type="ECO:0000256" key="5">
    <source>
        <dbReference type="ARBA" id="ARBA00022989"/>
    </source>
</evidence>
<evidence type="ECO:0000259" key="8">
    <source>
        <dbReference type="PROSITE" id="PS50928"/>
    </source>
</evidence>
<keyword evidence="3" id="KW-1003">Cell membrane</keyword>
<dbReference type="InterPro" id="IPR050901">
    <property type="entry name" value="BP-dep_ABC_trans_perm"/>
</dbReference>
<dbReference type="SUPFAM" id="SSF161098">
    <property type="entry name" value="MetI-like"/>
    <property type="match status" value="1"/>
</dbReference>
<feature type="domain" description="ABC transmembrane type-1" evidence="8">
    <location>
        <begin position="77"/>
        <end position="267"/>
    </location>
</feature>
<evidence type="ECO:0000256" key="3">
    <source>
        <dbReference type="ARBA" id="ARBA00022475"/>
    </source>
</evidence>
<dbReference type="PANTHER" id="PTHR32243:SF18">
    <property type="entry name" value="INNER MEMBRANE ABC TRANSPORTER PERMEASE PROTEIN YCJP"/>
    <property type="match status" value="1"/>
</dbReference>
<organism evidence="9">
    <name type="scientific">Variovorax paradoxus</name>
    <dbReference type="NCBI Taxonomy" id="34073"/>
    <lineage>
        <taxon>Bacteria</taxon>
        <taxon>Pseudomonadati</taxon>
        <taxon>Pseudomonadota</taxon>
        <taxon>Betaproteobacteria</taxon>
        <taxon>Burkholderiales</taxon>
        <taxon>Comamonadaceae</taxon>
        <taxon>Variovorax</taxon>
    </lineage>
</organism>
<dbReference type="Gene3D" id="1.10.3720.10">
    <property type="entry name" value="MetI-like"/>
    <property type="match status" value="1"/>
</dbReference>